<keyword evidence="6 8" id="KW-0342">GTP-binding</keyword>
<feature type="compositionally biased region" description="Basic residues" evidence="10">
    <location>
        <begin position="404"/>
        <end position="417"/>
    </location>
</feature>
<feature type="domain" description="Tr-type G" evidence="11">
    <location>
        <begin position="511"/>
        <end position="680"/>
    </location>
</feature>
<evidence type="ECO:0000256" key="8">
    <source>
        <dbReference type="HAMAP-Rule" id="MF_00100"/>
    </source>
</evidence>
<organism evidence="12 13">
    <name type="scientific">Desulforamulus ruminis (strain ATCC 23193 / DSM 2154 / NCIMB 8452 / DL)</name>
    <name type="common">Desulfotomaculum ruminis</name>
    <dbReference type="NCBI Taxonomy" id="696281"/>
    <lineage>
        <taxon>Bacteria</taxon>
        <taxon>Bacillati</taxon>
        <taxon>Bacillota</taxon>
        <taxon>Clostridia</taxon>
        <taxon>Eubacteriales</taxon>
        <taxon>Peptococcaceae</taxon>
        <taxon>Desulforamulus</taxon>
    </lineage>
</organism>
<dbReference type="InterPro" id="IPR015760">
    <property type="entry name" value="TIF_IF2"/>
</dbReference>
<dbReference type="CDD" id="cd03702">
    <property type="entry name" value="IF2_mtIF2_II"/>
    <property type="match status" value="1"/>
</dbReference>
<dbReference type="InterPro" id="IPR036925">
    <property type="entry name" value="TIF_IF2_dom3_sf"/>
</dbReference>
<evidence type="ECO:0000256" key="5">
    <source>
        <dbReference type="ARBA" id="ARBA00022917"/>
    </source>
</evidence>
<dbReference type="PROSITE" id="PS01176">
    <property type="entry name" value="IF2"/>
    <property type="match status" value="1"/>
</dbReference>
<dbReference type="Pfam" id="PF04760">
    <property type="entry name" value="IF2_N"/>
    <property type="match status" value="2"/>
</dbReference>
<protein>
    <recommendedName>
        <fullName evidence="2 8">Translation initiation factor IF-2</fullName>
    </recommendedName>
</protein>
<sequence>MVKKRVHELARELNIENKELIHKLSEIGVVVKSHMSALEDQDIQRVYKEFAKTKQGEQNKKTSPVTEERKSTERSRGQGMEVRKEKDQLFRPDNAKGPGLVDRVPNRPPDRRYEDKPKAPQRSVQDNRPKSTPNRPVQEVAPKSEAKEQTSQNIKTERPVTSSQPEERLEKPGMTAQANEGNRTATKSQPGGGRAQGDRPAQGGQGRPPYGNRQNQGPRPQGDRPPQSGQGRPSRPPGQGPQNRPPYGDRSSQGGQNRPYGDRSGQQGGQRPPYSGQGGQNRPPYGDRSGQQGGQRPPYSGQGGQNRPPYGDRSGQQGGQRPPYSGQGGQNRPPYGGQGRPPYQGGGPRPAGGRPAGPPAIPKPPEQVTQPKPTKAPDKTKGDRRKNYEKDRQWADGNLEAKKLNKNRYNNKGKKGREKSPAPVILDKRPIQIAESITVQELAEKLKKTAAEVIKKLMQMGIMASINQEVDYDTATIIAGEFGVETELKVAVDKEAILMAEPEDNEANLIIRPPVVTIMGHVDHGKTSLLDAIRETNVTAGEAGGITQHIGAYQVEHNGKKITFVDTPGHAAFTAMRARGAEITDIAILVVAADDGVMPQTIEAINHAKAAEVPIIVAINKVDKPEANPDKVKQELTQHELVVEDWGGDVIAVPVSAKQRTGLDNLLEMILLVAEVNELKADPERMARGTVIEAELDKGRGPVATVLVQNGTLRIGDTIVAGHVLGRVRAMIDDKGRRVKKAGPSTPVEILGLSDVPEAGDTLVAVEDEKLAREVAAKRQIRKREEELKVTNKISLDDLFKYIQEGQIKELPMIVKADVQGSIEALAQALEKLSTDEVKVNIIHSGVGAINERDIMLASASNALVIGFNVRPDMSVRKVAEAEKVSISLYRVIYEVIDDVKKAMSGLLDPEFKEVILGHVEVRKTFKASKIGTIAGGYVTEGKITRDSGIRLIRDGIVVHEGKLDSLKRFKDDAKEVAQGYECGITIDGFNDIQEGDIIEAYIVETIKRELK</sequence>
<dbReference type="InterPro" id="IPR005225">
    <property type="entry name" value="Small_GTP-bd"/>
</dbReference>
<dbReference type="KEGG" id="dru:Desru_1899"/>
<evidence type="ECO:0000256" key="7">
    <source>
        <dbReference type="ARBA" id="ARBA00025162"/>
    </source>
</evidence>
<feature type="binding site" evidence="8">
    <location>
        <begin position="520"/>
        <end position="527"/>
    </location>
    <ligand>
        <name>GTP</name>
        <dbReference type="ChEBI" id="CHEBI:37565"/>
    </ligand>
</feature>
<dbReference type="InterPro" id="IPR027417">
    <property type="entry name" value="P-loop_NTPase"/>
</dbReference>
<gene>
    <name evidence="8" type="primary">infB</name>
    <name evidence="12" type="ordered locus">Desru_1899</name>
</gene>
<feature type="compositionally biased region" description="Basic and acidic residues" evidence="10">
    <location>
        <begin position="375"/>
        <end position="403"/>
    </location>
</feature>
<dbReference type="Gene3D" id="3.40.50.10050">
    <property type="entry name" value="Translation initiation factor IF- 2, domain 3"/>
    <property type="match status" value="1"/>
</dbReference>
<evidence type="ECO:0000313" key="12">
    <source>
        <dbReference type="EMBL" id="AEG60158.1"/>
    </source>
</evidence>
<evidence type="ECO:0000256" key="3">
    <source>
        <dbReference type="ARBA" id="ARBA00022540"/>
    </source>
</evidence>
<dbReference type="FunFam" id="3.40.50.10050:FF:000001">
    <property type="entry name" value="Translation initiation factor IF-2"/>
    <property type="match status" value="1"/>
</dbReference>
<keyword evidence="13" id="KW-1185">Reference proteome</keyword>
<dbReference type="GO" id="GO:0005525">
    <property type="term" value="F:GTP binding"/>
    <property type="evidence" value="ECO:0007669"/>
    <property type="project" value="UniProtKB-KW"/>
</dbReference>
<dbReference type="Gene3D" id="3.40.50.300">
    <property type="entry name" value="P-loop containing nucleotide triphosphate hydrolases"/>
    <property type="match status" value="1"/>
</dbReference>
<evidence type="ECO:0000256" key="1">
    <source>
        <dbReference type="ARBA" id="ARBA00007733"/>
    </source>
</evidence>
<dbReference type="Pfam" id="PF11987">
    <property type="entry name" value="IF-2"/>
    <property type="match status" value="1"/>
</dbReference>
<feature type="region of interest" description="G-domain" evidence="8">
    <location>
        <begin position="514"/>
        <end position="662"/>
    </location>
</feature>
<dbReference type="SUPFAM" id="SSF52540">
    <property type="entry name" value="P-loop containing nucleoside triphosphate hydrolases"/>
    <property type="match status" value="1"/>
</dbReference>
<dbReference type="HOGENOM" id="CLU_006301_5_1_9"/>
<keyword evidence="4 8" id="KW-0547">Nucleotide-binding</keyword>
<feature type="compositionally biased region" description="Gly residues" evidence="10">
    <location>
        <begin position="336"/>
        <end position="350"/>
    </location>
</feature>
<dbReference type="InterPro" id="IPR053905">
    <property type="entry name" value="EF-G-like_DII"/>
</dbReference>
<dbReference type="InterPro" id="IPR009000">
    <property type="entry name" value="Transl_B-barrel_sf"/>
</dbReference>
<dbReference type="OrthoDB" id="9811804at2"/>
<dbReference type="NCBIfam" id="TIGR00231">
    <property type="entry name" value="small_GTP"/>
    <property type="match status" value="1"/>
</dbReference>
<dbReference type="RefSeq" id="WP_013841921.1">
    <property type="nucleotide sequence ID" value="NC_015589.1"/>
</dbReference>
<dbReference type="FunFam" id="3.40.50.300:FF:000019">
    <property type="entry name" value="Translation initiation factor IF-2"/>
    <property type="match status" value="1"/>
</dbReference>
<dbReference type="PROSITE" id="PS51722">
    <property type="entry name" value="G_TR_2"/>
    <property type="match status" value="1"/>
</dbReference>
<feature type="compositionally biased region" description="Low complexity" evidence="10">
    <location>
        <begin position="213"/>
        <end position="233"/>
    </location>
</feature>
<evidence type="ECO:0000256" key="6">
    <source>
        <dbReference type="ARBA" id="ARBA00023134"/>
    </source>
</evidence>
<accession>F6DUM0</accession>
<dbReference type="HAMAP" id="MF_00100_B">
    <property type="entry name" value="IF_2_B"/>
    <property type="match status" value="1"/>
</dbReference>
<dbReference type="GO" id="GO:0003924">
    <property type="term" value="F:GTPase activity"/>
    <property type="evidence" value="ECO:0007669"/>
    <property type="project" value="UniProtKB-UniRule"/>
</dbReference>
<feature type="compositionally biased region" description="Basic and acidic residues" evidence="10">
    <location>
        <begin position="104"/>
        <end position="118"/>
    </location>
</feature>
<dbReference type="SUPFAM" id="SSF52156">
    <property type="entry name" value="Initiation factor IF2/eIF5b, domain 3"/>
    <property type="match status" value="1"/>
</dbReference>
<dbReference type="Gene3D" id="2.40.30.10">
    <property type="entry name" value="Translation factors"/>
    <property type="match status" value="2"/>
</dbReference>
<dbReference type="InterPro" id="IPR006847">
    <property type="entry name" value="IF2_N"/>
</dbReference>
<comment type="subcellular location">
    <subcellularLocation>
        <location evidence="8">Cytoplasm</location>
    </subcellularLocation>
</comment>
<feature type="compositionally biased region" description="Polar residues" evidence="10">
    <location>
        <begin position="176"/>
        <end position="189"/>
    </location>
</feature>
<dbReference type="FunFam" id="2.40.30.10:FF:000008">
    <property type="entry name" value="Translation initiation factor IF-2"/>
    <property type="match status" value="1"/>
</dbReference>
<dbReference type="AlphaFoldDB" id="F6DUM0"/>
<dbReference type="PANTHER" id="PTHR43381:SF5">
    <property type="entry name" value="TR-TYPE G DOMAIN-CONTAINING PROTEIN"/>
    <property type="match status" value="1"/>
</dbReference>
<dbReference type="EMBL" id="CP002780">
    <property type="protein sequence ID" value="AEG60158.1"/>
    <property type="molecule type" value="Genomic_DNA"/>
</dbReference>
<dbReference type="GO" id="GO:0005829">
    <property type="term" value="C:cytosol"/>
    <property type="evidence" value="ECO:0007669"/>
    <property type="project" value="TreeGrafter"/>
</dbReference>
<feature type="compositionally biased region" description="Polar residues" evidence="10">
    <location>
        <begin position="122"/>
        <end position="135"/>
    </location>
</feature>
<reference evidence="13" key="1">
    <citation type="submission" date="2011-05" db="EMBL/GenBank/DDBJ databases">
        <title>Complete sequence of Desulfotomaculum ruminis DSM 2154.</title>
        <authorList>
            <person name="Lucas S."/>
            <person name="Copeland A."/>
            <person name="Lapidus A."/>
            <person name="Cheng J.-F."/>
            <person name="Goodwin L."/>
            <person name="Pitluck S."/>
            <person name="Lu M."/>
            <person name="Detter J.C."/>
            <person name="Han C."/>
            <person name="Tapia R."/>
            <person name="Land M."/>
            <person name="Hauser L."/>
            <person name="Kyrpides N."/>
            <person name="Ivanova N."/>
            <person name="Mikhailova N."/>
            <person name="Pagani I."/>
            <person name="Stams A.J.M."/>
            <person name="Plugge C.M."/>
            <person name="Muyzer G."/>
            <person name="Kuever J."/>
            <person name="Parshina S.N."/>
            <person name="Ivanova A.E."/>
            <person name="Nazina T.N."/>
            <person name="Brambilla E."/>
            <person name="Spring S."/>
            <person name="Klenk H.-P."/>
            <person name="Woyke T."/>
        </authorList>
    </citation>
    <scope>NUCLEOTIDE SEQUENCE [LARGE SCALE GENOMIC DNA]</scope>
    <source>
        <strain evidence="13">ATCC 23193 / DSM 2154 / NCIB 8452 / DL</strain>
    </source>
</reference>
<feature type="compositionally biased region" description="Pro residues" evidence="10">
    <location>
        <begin position="356"/>
        <end position="365"/>
    </location>
</feature>
<dbReference type="CDD" id="cd03692">
    <property type="entry name" value="mtIF2_IVc"/>
    <property type="match status" value="1"/>
</dbReference>
<evidence type="ECO:0000256" key="9">
    <source>
        <dbReference type="RuleBase" id="RU000644"/>
    </source>
</evidence>
<dbReference type="Pfam" id="PF00009">
    <property type="entry name" value="GTP_EFTU"/>
    <property type="match status" value="1"/>
</dbReference>
<evidence type="ECO:0000313" key="13">
    <source>
        <dbReference type="Proteomes" id="UP000009234"/>
    </source>
</evidence>
<comment type="similarity">
    <text evidence="1 8 9">Belongs to the TRAFAC class translation factor GTPase superfamily. Classic translation factor GTPase family. IF-2 subfamily.</text>
</comment>
<dbReference type="Pfam" id="PF22042">
    <property type="entry name" value="EF-G_D2"/>
    <property type="match status" value="1"/>
</dbReference>
<dbReference type="Proteomes" id="UP000009234">
    <property type="component" value="Chromosome"/>
</dbReference>
<dbReference type="InterPro" id="IPR044145">
    <property type="entry name" value="IF2_II"/>
</dbReference>
<dbReference type="InterPro" id="IPR000795">
    <property type="entry name" value="T_Tr_GTP-bd_dom"/>
</dbReference>
<dbReference type="CDD" id="cd01887">
    <property type="entry name" value="IF2_eIF5B"/>
    <property type="match status" value="1"/>
</dbReference>
<feature type="binding site" evidence="8">
    <location>
        <begin position="620"/>
        <end position="623"/>
    </location>
    <ligand>
        <name>GTP</name>
        <dbReference type="ChEBI" id="CHEBI:37565"/>
    </ligand>
</feature>
<dbReference type="NCBIfam" id="TIGR00487">
    <property type="entry name" value="IF-2"/>
    <property type="match status" value="1"/>
</dbReference>
<evidence type="ECO:0000256" key="2">
    <source>
        <dbReference type="ARBA" id="ARBA00020675"/>
    </source>
</evidence>
<dbReference type="GO" id="GO:0003743">
    <property type="term" value="F:translation initiation factor activity"/>
    <property type="evidence" value="ECO:0007669"/>
    <property type="project" value="UniProtKB-UniRule"/>
</dbReference>
<keyword evidence="8" id="KW-0963">Cytoplasm</keyword>
<keyword evidence="5 8" id="KW-0648">Protein biosynthesis</keyword>
<dbReference type="InterPro" id="IPR023115">
    <property type="entry name" value="TIF_IF2_dom3"/>
</dbReference>
<evidence type="ECO:0000256" key="4">
    <source>
        <dbReference type="ARBA" id="ARBA00022741"/>
    </source>
</evidence>
<comment type="function">
    <text evidence="7 8 9">One of the essential components for the initiation of protein synthesis. Protects formylmethionyl-tRNA from spontaneous hydrolysis and promotes its binding to the 30S ribosomal subunits. Also involved in the hydrolysis of GTP during the formation of the 70S ribosomal complex.</text>
</comment>
<evidence type="ECO:0000256" key="10">
    <source>
        <dbReference type="SAM" id="MobiDB-lite"/>
    </source>
</evidence>
<dbReference type="PANTHER" id="PTHR43381">
    <property type="entry name" value="TRANSLATION INITIATION FACTOR IF-2-RELATED"/>
    <property type="match status" value="1"/>
</dbReference>
<evidence type="ECO:0000259" key="11">
    <source>
        <dbReference type="PROSITE" id="PS51722"/>
    </source>
</evidence>
<feature type="region of interest" description="Disordered" evidence="10">
    <location>
        <begin position="51"/>
        <end position="422"/>
    </location>
</feature>
<dbReference type="Gene3D" id="1.10.10.2480">
    <property type="match status" value="1"/>
</dbReference>
<name>F6DUM0_DESRL</name>
<dbReference type="SUPFAM" id="SSF50447">
    <property type="entry name" value="Translation proteins"/>
    <property type="match status" value="2"/>
</dbReference>
<dbReference type="InterPro" id="IPR000178">
    <property type="entry name" value="TF_IF2_bacterial-like"/>
</dbReference>
<dbReference type="eggNOG" id="COG0532">
    <property type="taxonomic scope" value="Bacteria"/>
</dbReference>
<reference evidence="12 13" key="2">
    <citation type="journal article" date="2012" name="Stand. Genomic Sci.">
        <title>Complete genome sequence of the sulfate-reducing firmicute Desulfotomaculum ruminis type strain (DL(T)).</title>
        <authorList>
            <person name="Spring S."/>
            <person name="Visser M."/>
            <person name="Lu M."/>
            <person name="Copeland A."/>
            <person name="Lapidus A."/>
            <person name="Lucas S."/>
            <person name="Cheng J.F."/>
            <person name="Han C."/>
            <person name="Tapia R."/>
            <person name="Goodwin L.A."/>
            <person name="Pitluck S."/>
            <person name="Ivanova N."/>
            <person name="Land M."/>
            <person name="Hauser L."/>
            <person name="Larimer F."/>
            <person name="Rohde M."/>
            <person name="Goker M."/>
            <person name="Detter J.C."/>
            <person name="Kyrpides N.C."/>
            <person name="Woyke T."/>
            <person name="Schaap P.J."/>
            <person name="Plugge C.M."/>
            <person name="Muyzer G."/>
            <person name="Kuever J."/>
            <person name="Pereira I.A."/>
            <person name="Parshina S.N."/>
            <person name="Bernier-Latmani R."/>
            <person name="Stams A.J."/>
            <person name="Klenk H.P."/>
        </authorList>
    </citation>
    <scope>NUCLEOTIDE SEQUENCE [LARGE SCALE GENOMIC DNA]</scope>
    <source>
        <strain evidence="13">ATCC 23193 / DSM 2154 / NCIB 8452 / DL</strain>
    </source>
</reference>
<dbReference type="FunFam" id="2.40.30.10:FF:000007">
    <property type="entry name" value="Translation initiation factor IF-2"/>
    <property type="match status" value="1"/>
</dbReference>
<feature type="binding site" evidence="8">
    <location>
        <begin position="566"/>
        <end position="570"/>
    </location>
    <ligand>
        <name>GTP</name>
        <dbReference type="ChEBI" id="CHEBI:37565"/>
    </ligand>
</feature>
<proteinExistence type="inferred from homology"/>
<feature type="compositionally biased region" description="Basic and acidic residues" evidence="10">
    <location>
        <begin position="51"/>
        <end position="94"/>
    </location>
</feature>
<feature type="compositionally biased region" description="Polar residues" evidence="10">
    <location>
        <begin position="149"/>
        <end position="164"/>
    </location>
</feature>
<keyword evidence="3 8" id="KW-0396">Initiation factor</keyword>
<dbReference type="STRING" id="696281.Desru_1899"/>